<dbReference type="CDD" id="cd00077">
    <property type="entry name" value="HDc"/>
    <property type="match status" value="2"/>
</dbReference>
<proteinExistence type="predicted"/>
<sequence>MFGDERGCCFLVFSSFLEEELDEGLDFPAIPLFDLLLCLAEVVDLVSPRLFDHHLKVGYLAYRLGEAMGFPERGQEQLLFAGLIHDSGAFSLKERLEALEFEFSNLHYHAFVAHLLFKEFSFLPEISRILLFHHLPWEGGKGSYWQGDRVPLESHVLHFADRLSILFKADNEPLEEVRRVGEILREHVPEIFHPEVFEAFSSLLARDYVWFDFSSRDLHRIILENASPQKKCVNPSDFLALVKLVSHLIDFRSPFTVTHSAGVAQVALFLSKLVGLEKNKRFLFFGITFLHDLGKLAIPLEILEKAGPLTQKEHNIVRSHPYYTYRALASVPSLRVPARWAAEHHERLNGGGYPFGLKGEEISLESRIVAVADVFVALCEDRPYRKGLSRAEVKEILGRLASEGNLDESLISLLFENLDEIDETRKIAQEEAVREYQMFRSRLKDFRNKFFPK</sequence>
<dbReference type="Pfam" id="PF13487">
    <property type="entry name" value="HD_5"/>
    <property type="match status" value="1"/>
</dbReference>
<dbReference type="Pfam" id="PF01966">
    <property type="entry name" value="HD"/>
    <property type="match status" value="1"/>
</dbReference>
<dbReference type="EMBL" id="CP121689">
    <property type="protein sequence ID" value="WZL75776.1"/>
    <property type="molecule type" value="Genomic_DNA"/>
</dbReference>
<evidence type="ECO:0000313" key="2">
    <source>
        <dbReference type="EMBL" id="WZL75776.1"/>
    </source>
</evidence>
<reference evidence="2 3" key="1">
    <citation type="submission" date="2023-03" db="EMBL/GenBank/DDBJ databases">
        <title>Novel Species.</title>
        <authorList>
            <person name="Ma S."/>
        </authorList>
    </citation>
    <scope>NUCLEOTIDE SEQUENCE [LARGE SCALE GENOMIC DNA]</scope>
    <source>
        <strain evidence="2 3">B11</strain>
    </source>
</reference>
<dbReference type="PANTHER" id="PTHR43155">
    <property type="entry name" value="CYCLIC DI-GMP PHOSPHODIESTERASE PA4108-RELATED"/>
    <property type="match status" value="1"/>
</dbReference>
<evidence type="ECO:0000259" key="1">
    <source>
        <dbReference type="PROSITE" id="PS51832"/>
    </source>
</evidence>
<accession>A0ABZ2YBX7</accession>
<dbReference type="RefSeq" id="WP_369017926.1">
    <property type="nucleotide sequence ID" value="NZ_CP121689.1"/>
</dbReference>
<evidence type="ECO:0000313" key="3">
    <source>
        <dbReference type="Proteomes" id="UP001461341"/>
    </source>
</evidence>
<dbReference type="InterPro" id="IPR003607">
    <property type="entry name" value="HD/PDEase_dom"/>
</dbReference>
<name>A0ABZ2YBX7_9BACT</name>
<gene>
    <name evidence="2" type="ORF">QBE54_09325</name>
</gene>
<dbReference type="PANTHER" id="PTHR43155:SF1">
    <property type="entry name" value="3'3'-CGAMP-SPECIFIC PHOSPHODIESTERASE 1"/>
    <property type="match status" value="1"/>
</dbReference>
<dbReference type="PROSITE" id="PS51832">
    <property type="entry name" value="HD_GYP"/>
    <property type="match status" value="1"/>
</dbReference>
<protein>
    <submittedName>
        <fullName evidence="2">HD domain-containing protein</fullName>
    </submittedName>
</protein>
<dbReference type="Proteomes" id="UP001461341">
    <property type="component" value="Chromosome"/>
</dbReference>
<feature type="domain" description="HD-GYP" evidence="1">
    <location>
        <begin position="234"/>
        <end position="430"/>
    </location>
</feature>
<dbReference type="Gene3D" id="1.10.3210.10">
    <property type="entry name" value="Hypothetical protein af1432"/>
    <property type="match status" value="2"/>
</dbReference>
<dbReference type="SMART" id="SM00471">
    <property type="entry name" value="HDc"/>
    <property type="match status" value="2"/>
</dbReference>
<dbReference type="InterPro" id="IPR037522">
    <property type="entry name" value="HD_GYP_dom"/>
</dbReference>
<organism evidence="2 3">
    <name type="scientific">Thermatribacter velox</name>
    <dbReference type="NCBI Taxonomy" id="3039681"/>
    <lineage>
        <taxon>Bacteria</taxon>
        <taxon>Pseudomonadati</taxon>
        <taxon>Atribacterota</taxon>
        <taxon>Atribacteria</taxon>
        <taxon>Atribacterales</taxon>
        <taxon>Thermatribacteraceae</taxon>
        <taxon>Thermatribacter</taxon>
    </lineage>
</organism>
<dbReference type="SUPFAM" id="SSF109604">
    <property type="entry name" value="HD-domain/PDEase-like"/>
    <property type="match status" value="2"/>
</dbReference>
<dbReference type="InterPro" id="IPR006674">
    <property type="entry name" value="HD_domain"/>
</dbReference>
<keyword evidence="3" id="KW-1185">Reference proteome</keyword>